<keyword evidence="10 14" id="KW-1133">Transmembrane helix</keyword>
<dbReference type="GO" id="GO:0015944">
    <property type="term" value="P:formate oxidation"/>
    <property type="evidence" value="ECO:0007669"/>
    <property type="project" value="TreeGrafter"/>
</dbReference>
<dbReference type="SUPFAM" id="SSF81342">
    <property type="entry name" value="Transmembrane di-heme cytochromes"/>
    <property type="match status" value="1"/>
</dbReference>
<name>V4RGT6_9HYPH</name>
<dbReference type="InterPro" id="IPR011577">
    <property type="entry name" value="Cyt_b561_bac/Ni-Hgenase"/>
</dbReference>
<dbReference type="Gene3D" id="1.20.950.20">
    <property type="entry name" value="Transmembrane di-heme cytochromes, Chain C"/>
    <property type="match status" value="1"/>
</dbReference>
<reference evidence="16 17" key="1">
    <citation type="journal article" date="2014" name="Genome Announc.">
        <title>Draft Genome Sequence of Lutibaculum baratangense Strain AMV1T, Isolated from a Mud Volcano in Andamans, India.</title>
        <authorList>
            <person name="Singh A."/>
            <person name="Sreenivas A."/>
            <person name="Sathyanarayana Reddy G."/>
            <person name="Pinnaka A.K."/>
            <person name="Shivaji S."/>
        </authorList>
    </citation>
    <scope>NUCLEOTIDE SEQUENCE [LARGE SCALE GENOMIC DNA]</scope>
    <source>
        <strain evidence="16 17">AMV1</strain>
    </source>
</reference>
<dbReference type="GO" id="GO:0009326">
    <property type="term" value="C:formate dehydrogenase complex"/>
    <property type="evidence" value="ECO:0007669"/>
    <property type="project" value="InterPro"/>
</dbReference>
<dbReference type="Pfam" id="PF01292">
    <property type="entry name" value="Ni_hydr_CYTB"/>
    <property type="match status" value="1"/>
</dbReference>
<evidence type="ECO:0000256" key="14">
    <source>
        <dbReference type="SAM" id="Phobius"/>
    </source>
</evidence>
<evidence type="ECO:0000256" key="5">
    <source>
        <dbReference type="ARBA" id="ARBA00022475"/>
    </source>
</evidence>
<evidence type="ECO:0000313" key="16">
    <source>
        <dbReference type="EMBL" id="ESR24579.1"/>
    </source>
</evidence>
<feature type="region of interest" description="Disordered" evidence="13">
    <location>
        <begin position="65"/>
        <end position="94"/>
    </location>
</feature>
<feature type="transmembrane region" description="Helical" evidence="14">
    <location>
        <begin position="156"/>
        <end position="178"/>
    </location>
</feature>
<dbReference type="EC" id="1.2.1.2" evidence="16"/>
<dbReference type="GO" id="GO:0009061">
    <property type="term" value="P:anaerobic respiration"/>
    <property type="evidence" value="ECO:0007669"/>
    <property type="project" value="TreeGrafter"/>
</dbReference>
<dbReference type="GO" id="GO:0022904">
    <property type="term" value="P:respiratory electron transport chain"/>
    <property type="evidence" value="ECO:0007669"/>
    <property type="project" value="InterPro"/>
</dbReference>
<comment type="caution">
    <text evidence="16">The sequence shown here is derived from an EMBL/GenBank/DDBJ whole genome shotgun (WGS) entry which is preliminary data.</text>
</comment>
<dbReference type="GO" id="GO:0036397">
    <property type="term" value="F:formate dehydrogenase (quinone) activity"/>
    <property type="evidence" value="ECO:0007669"/>
    <property type="project" value="TreeGrafter"/>
</dbReference>
<dbReference type="GO" id="GO:0009055">
    <property type="term" value="F:electron transfer activity"/>
    <property type="evidence" value="ECO:0007669"/>
    <property type="project" value="InterPro"/>
</dbReference>
<keyword evidence="17" id="KW-1185">Reference proteome</keyword>
<dbReference type="InterPro" id="IPR006471">
    <property type="entry name" value="Formate_DH_gsu"/>
</dbReference>
<dbReference type="OrthoDB" id="9790598at2"/>
<comment type="similarity">
    <text evidence="3">Belongs to the formate dehydrogenase gamma subunit family.</text>
</comment>
<evidence type="ECO:0000256" key="9">
    <source>
        <dbReference type="ARBA" id="ARBA00022982"/>
    </source>
</evidence>
<evidence type="ECO:0000256" key="6">
    <source>
        <dbReference type="ARBA" id="ARBA00022617"/>
    </source>
</evidence>
<keyword evidence="4" id="KW-0813">Transport</keyword>
<keyword evidence="11" id="KW-0408">Iron</keyword>
<evidence type="ECO:0000256" key="11">
    <source>
        <dbReference type="ARBA" id="ARBA00023004"/>
    </source>
</evidence>
<evidence type="ECO:0000256" key="1">
    <source>
        <dbReference type="ARBA" id="ARBA00001971"/>
    </source>
</evidence>
<dbReference type="PANTHER" id="PTHR30074:SF6">
    <property type="entry name" value="FORMATE DEHYDROGENASE GAMMA SUBUNIT"/>
    <property type="match status" value="1"/>
</dbReference>
<accession>V4RGT6</accession>
<evidence type="ECO:0000256" key="7">
    <source>
        <dbReference type="ARBA" id="ARBA00022692"/>
    </source>
</evidence>
<sequence>MMLRGIAAFVGVVCLALIAWIAVLALGPEHRVLPTNGVIGGQAADDPVQGTGGREALDQRARLMDWRGDTGPSPDAPAPQAGRNEPPLAVLPDGGPRVFEVSPRETYEAWLARVQEDDPLLQDPAFHAGSSTLPGRAMQVFEQPQGRDWRSTRNGLISYGGGFLVFGVTALLAFFLAIRGRVEVKEGFSGRTVQRFNLIERANHWMTAVSFLLLALTGIVILYGTNIIRPWLGPSLFGDLAQGSVWLHMALLVPFTLGISLMFAMWVWQNIITGIDLKWLKKGGGMVNPNVEPPPAPRFNAGQKIIFWLVVIGGFTLIATGIIMMFPFIVFGYDGMQLAQSIHAGAALAMIAVIIGHIYIGTVGMEGAFDAMWSGRVDRNWAHEHHLIWYEKLVRKGKAPPEPAE</sequence>
<keyword evidence="7 14" id="KW-0812">Transmembrane</keyword>
<dbReference type="AlphaFoldDB" id="V4RGT6"/>
<dbReference type="PANTHER" id="PTHR30074">
    <property type="entry name" value="FORMATE DEHYDROGENASE, NITRATE-INDUCIBLE, CYTOCHROME B556 FDN SUBUNIT"/>
    <property type="match status" value="1"/>
</dbReference>
<feature type="transmembrane region" description="Helical" evidence="14">
    <location>
        <begin position="305"/>
        <end position="330"/>
    </location>
</feature>
<keyword evidence="5" id="KW-1003">Cell membrane</keyword>
<dbReference type="InterPro" id="IPR051817">
    <property type="entry name" value="FDH_cytochrome_b556_subunit"/>
</dbReference>
<evidence type="ECO:0000256" key="10">
    <source>
        <dbReference type="ARBA" id="ARBA00022989"/>
    </source>
</evidence>
<keyword evidence="12 14" id="KW-0472">Membrane</keyword>
<evidence type="ECO:0000259" key="15">
    <source>
        <dbReference type="Pfam" id="PF01292"/>
    </source>
</evidence>
<evidence type="ECO:0000256" key="8">
    <source>
        <dbReference type="ARBA" id="ARBA00022723"/>
    </source>
</evidence>
<dbReference type="Proteomes" id="UP000017819">
    <property type="component" value="Unassembled WGS sequence"/>
</dbReference>
<evidence type="ECO:0000256" key="2">
    <source>
        <dbReference type="ARBA" id="ARBA00004651"/>
    </source>
</evidence>
<dbReference type="eggNOG" id="COG2864">
    <property type="taxonomic scope" value="Bacteria"/>
</dbReference>
<evidence type="ECO:0000256" key="12">
    <source>
        <dbReference type="ARBA" id="ARBA00023136"/>
    </source>
</evidence>
<dbReference type="RefSeq" id="WP_023432542.1">
    <property type="nucleotide sequence ID" value="NZ_AWXZ01000031.1"/>
</dbReference>
<gene>
    <name evidence="16" type="ORF">N177_2413</name>
</gene>
<proteinExistence type="inferred from homology"/>
<comment type="cofactor">
    <cofactor evidence="1">
        <name>heme</name>
        <dbReference type="ChEBI" id="CHEBI:30413"/>
    </cofactor>
</comment>
<organism evidence="16 17">
    <name type="scientific">Lutibaculum baratangense AMV1</name>
    <dbReference type="NCBI Taxonomy" id="631454"/>
    <lineage>
        <taxon>Bacteria</taxon>
        <taxon>Pseudomonadati</taxon>
        <taxon>Pseudomonadota</taxon>
        <taxon>Alphaproteobacteria</taxon>
        <taxon>Hyphomicrobiales</taxon>
        <taxon>Tepidamorphaceae</taxon>
        <taxon>Lutibaculum</taxon>
    </lineage>
</organism>
<evidence type="ECO:0000256" key="3">
    <source>
        <dbReference type="ARBA" id="ARBA00010747"/>
    </source>
</evidence>
<evidence type="ECO:0000313" key="17">
    <source>
        <dbReference type="Proteomes" id="UP000017819"/>
    </source>
</evidence>
<feature type="domain" description="Cytochrome b561 bacterial/Ni-hydrogenase" evidence="15">
    <location>
        <begin position="195"/>
        <end position="375"/>
    </location>
</feature>
<dbReference type="STRING" id="631454.N177_2413"/>
<dbReference type="GO" id="GO:0005886">
    <property type="term" value="C:plasma membrane"/>
    <property type="evidence" value="ECO:0007669"/>
    <property type="project" value="UniProtKB-SubCell"/>
</dbReference>
<keyword evidence="8" id="KW-0479">Metal-binding</keyword>
<dbReference type="GO" id="GO:0046872">
    <property type="term" value="F:metal ion binding"/>
    <property type="evidence" value="ECO:0007669"/>
    <property type="project" value="UniProtKB-KW"/>
</dbReference>
<dbReference type="GO" id="GO:0008863">
    <property type="term" value="F:formate dehydrogenase (NAD+) activity"/>
    <property type="evidence" value="ECO:0007669"/>
    <property type="project" value="InterPro"/>
</dbReference>
<keyword evidence="9" id="KW-0249">Electron transport</keyword>
<keyword evidence="16" id="KW-0560">Oxidoreductase</keyword>
<keyword evidence="6" id="KW-0349">Heme</keyword>
<protein>
    <submittedName>
        <fullName evidence="16">Formate dehydrogenase-O, gamma subunit</fullName>
        <ecNumber evidence="16">1.2.1.2</ecNumber>
    </submittedName>
</protein>
<dbReference type="EMBL" id="AWXZ01000031">
    <property type="protein sequence ID" value="ESR24579.1"/>
    <property type="molecule type" value="Genomic_DNA"/>
</dbReference>
<evidence type="ECO:0000256" key="4">
    <source>
        <dbReference type="ARBA" id="ARBA00022448"/>
    </source>
</evidence>
<dbReference type="InterPro" id="IPR016174">
    <property type="entry name" value="Di-haem_cyt_TM"/>
</dbReference>
<feature type="transmembrane region" description="Helical" evidence="14">
    <location>
        <begin position="245"/>
        <end position="268"/>
    </location>
</feature>
<evidence type="ECO:0000256" key="13">
    <source>
        <dbReference type="SAM" id="MobiDB-lite"/>
    </source>
</evidence>
<comment type="subcellular location">
    <subcellularLocation>
        <location evidence="2">Cell membrane</location>
        <topology evidence="2">Multi-pass membrane protein</topology>
    </subcellularLocation>
</comment>
<feature type="transmembrane region" description="Helical" evidence="14">
    <location>
        <begin position="342"/>
        <end position="360"/>
    </location>
</feature>
<feature type="transmembrane region" description="Helical" evidence="14">
    <location>
        <begin position="205"/>
        <end position="225"/>
    </location>
</feature>
<dbReference type="PATRIC" id="fig|631454.5.peg.2382"/>
<dbReference type="NCBIfam" id="TIGR01583">
    <property type="entry name" value="formate-DH-gamm"/>
    <property type="match status" value="1"/>
</dbReference>